<evidence type="ECO:0000313" key="4">
    <source>
        <dbReference type="Proteomes" id="UP000238220"/>
    </source>
</evidence>
<dbReference type="InterPro" id="IPR051266">
    <property type="entry name" value="CLCR"/>
</dbReference>
<comment type="caution">
    <text evidence="3">The sequence shown here is derived from an EMBL/GenBank/DDBJ whole genome shotgun (WGS) entry which is preliminary data.</text>
</comment>
<protein>
    <recommendedName>
        <fullName evidence="2">VWFA domain-containing protein</fullName>
    </recommendedName>
</protein>
<dbReference type="SMART" id="SM00327">
    <property type="entry name" value="VWA"/>
    <property type="match status" value="1"/>
</dbReference>
<sequence>MRLQPLLLSFSSASLVLLAACTNTSGYHDGMATGAASAPPPPELEARREAHDRAAAKARVQAQAAGGAQVKRAYEALAIAPAAPALLAPMPQLEDRENYAKIESNPVTLVAESPVSTFSIDVDTGSYSNVRRFLNGGSLPPQDAVRVEELVNYFDYDDPLPRDRSRPFSLHTEIAPTPWNAKTKLLRVAIRGWQPTGPRPASNLVFLVDVSGSMNEPSKLPLVKSSLKLLTRQLTERDRISLVVYAGASGVVLEPTPGDDGDAIESALDRLSAGGSTNGGEGIRLAYAMAQRAFIPGGNNRVLLATDGDFNVGTTSFEQLVDLVEEKRRSGVALTTLGFGGGNYNDQLMERLADAGNGNHAYIDTLAEAQKALVDQRDATLTTIARDVKIQLEFNPALVSEYRLIGYENRQLQREDFSNDKVDAGEIGAGHRVTALYEIALAGEGGERVEPLRYGGKAQAKATGEELGFLRLRYKRPGDGMEAASLLIEHPLLRREVRDSLEGTSDAFRLSASVAAFGQLLRGGQYTGGFGYTQVERLARDARGRDSHGYAGEFLQLVKLAQGLSTGQARAQIGE</sequence>
<dbReference type="Pfam" id="PF00092">
    <property type="entry name" value="VWA"/>
    <property type="match status" value="1"/>
</dbReference>
<dbReference type="CDD" id="cd01465">
    <property type="entry name" value="vWA_subgroup"/>
    <property type="match status" value="1"/>
</dbReference>
<accession>A0A2S5TDP6</accession>
<dbReference type="PROSITE" id="PS50234">
    <property type="entry name" value="VWFA"/>
    <property type="match status" value="1"/>
</dbReference>
<evidence type="ECO:0000313" key="3">
    <source>
        <dbReference type="EMBL" id="PPE73109.1"/>
    </source>
</evidence>
<dbReference type="PANTHER" id="PTHR10579:SF43">
    <property type="entry name" value="ZINC FINGER (C3HC4-TYPE RING FINGER) FAMILY PROTEIN"/>
    <property type="match status" value="1"/>
</dbReference>
<keyword evidence="1" id="KW-0732">Signal</keyword>
<dbReference type="SUPFAM" id="SSF53300">
    <property type="entry name" value="vWA-like"/>
    <property type="match status" value="1"/>
</dbReference>
<evidence type="ECO:0000256" key="1">
    <source>
        <dbReference type="SAM" id="SignalP"/>
    </source>
</evidence>
<keyword evidence="4" id="KW-1185">Reference proteome</keyword>
<dbReference type="InterPro" id="IPR021908">
    <property type="entry name" value="YfbK_C"/>
</dbReference>
<proteinExistence type="predicted"/>
<dbReference type="Proteomes" id="UP000238220">
    <property type="component" value="Unassembled WGS sequence"/>
</dbReference>
<dbReference type="InterPro" id="IPR036465">
    <property type="entry name" value="vWFA_dom_sf"/>
</dbReference>
<dbReference type="PANTHER" id="PTHR10579">
    <property type="entry name" value="CALCIUM-ACTIVATED CHLORIDE CHANNEL REGULATOR"/>
    <property type="match status" value="1"/>
</dbReference>
<dbReference type="PROSITE" id="PS51257">
    <property type="entry name" value="PROKAR_LIPOPROTEIN"/>
    <property type="match status" value="1"/>
</dbReference>
<feature type="signal peptide" evidence="1">
    <location>
        <begin position="1"/>
        <end position="19"/>
    </location>
</feature>
<reference evidence="3 4" key="1">
    <citation type="submission" date="2018-02" db="EMBL/GenBank/DDBJ databases">
        <title>Genome sequencing of Solimonas sp. HR-BB.</title>
        <authorList>
            <person name="Lee Y."/>
            <person name="Jeon C.O."/>
        </authorList>
    </citation>
    <scope>NUCLEOTIDE SEQUENCE [LARGE SCALE GENOMIC DNA]</scope>
    <source>
        <strain evidence="3 4">HR-BB</strain>
    </source>
</reference>
<name>A0A2S5TDP6_9GAMM</name>
<dbReference type="AlphaFoldDB" id="A0A2S5TDP6"/>
<dbReference type="RefSeq" id="WP_104231148.1">
    <property type="nucleotide sequence ID" value="NZ_PSNW01000008.1"/>
</dbReference>
<dbReference type="Gene3D" id="3.40.50.410">
    <property type="entry name" value="von Willebrand factor, type A domain"/>
    <property type="match status" value="1"/>
</dbReference>
<gene>
    <name evidence="3" type="ORF">C3942_14905</name>
</gene>
<feature type="domain" description="VWFA" evidence="2">
    <location>
        <begin position="203"/>
        <end position="384"/>
    </location>
</feature>
<dbReference type="Pfam" id="PF12450">
    <property type="entry name" value="vWF_A"/>
    <property type="match status" value="1"/>
</dbReference>
<evidence type="ECO:0000259" key="2">
    <source>
        <dbReference type="PROSITE" id="PS50234"/>
    </source>
</evidence>
<dbReference type="EMBL" id="PSNW01000008">
    <property type="protein sequence ID" value="PPE73109.1"/>
    <property type="molecule type" value="Genomic_DNA"/>
</dbReference>
<organism evidence="3 4">
    <name type="scientific">Solimonas fluminis</name>
    <dbReference type="NCBI Taxonomy" id="2086571"/>
    <lineage>
        <taxon>Bacteria</taxon>
        <taxon>Pseudomonadati</taxon>
        <taxon>Pseudomonadota</taxon>
        <taxon>Gammaproteobacteria</taxon>
        <taxon>Nevskiales</taxon>
        <taxon>Nevskiaceae</taxon>
        <taxon>Solimonas</taxon>
    </lineage>
</organism>
<dbReference type="InterPro" id="IPR002035">
    <property type="entry name" value="VWF_A"/>
</dbReference>
<dbReference type="OrthoDB" id="9805121at2"/>
<dbReference type="Pfam" id="PF12034">
    <property type="entry name" value="YfbK_C"/>
    <property type="match status" value="1"/>
</dbReference>
<dbReference type="InterPro" id="IPR022156">
    <property type="entry name" value="Uncharacterised_YfbK_N"/>
</dbReference>
<feature type="chain" id="PRO_5015739021" description="VWFA domain-containing protein" evidence="1">
    <location>
        <begin position="20"/>
        <end position="575"/>
    </location>
</feature>